<dbReference type="GO" id="GO:0030246">
    <property type="term" value="F:carbohydrate binding"/>
    <property type="evidence" value="ECO:0007669"/>
    <property type="project" value="UniProtKB-ARBA"/>
</dbReference>
<proteinExistence type="inferred from homology"/>
<evidence type="ECO:0000313" key="7">
    <source>
        <dbReference type="Proteomes" id="UP000522864"/>
    </source>
</evidence>
<dbReference type="Proteomes" id="UP000522864">
    <property type="component" value="Unassembled WGS sequence"/>
</dbReference>
<comment type="subcellular location">
    <subcellularLocation>
        <location evidence="1">Cell envelope</location>
    </subcellularLocation>
</comment>
<evidence type="ECO:0000256" key="2">
    <source>
        <dbReference type="ARBA" id="ARBA00007639"/>
    </source>
</evidence>
<feature type="domain" description="Periplasmic binding protein" evidence="5">
    <location>
        <begin position="25"/>
        <end position="282"/>
    </location>
</feature>
<dbReference type="InterPro" id="IPR028082">
    <property type="entry name" value="Peripla_BP_I"/>
</dbReference>
<dbReference type="RefSeq" id="WP_177099155.1">
    <property type="nucleotide sequence ID" value="NZ_JACAQA010000003.1"/>
</dbReference>
<feature type="chain" id="PRO_5031568539" evidence="4">
    <location>
        <begin position="22"/>
        <end position="308"/>
    </location>
</feature>
<keyword evidence="3 4" id="KW-0732">Signal</keyword>
<comment type="caution">
    <text evidence="6">The sequence shown here is derived from an EMBL/GenBank/DDBJ whole genome shotgun (WGS) entry which is preliminary data.</text>
</comment>
<name>A0A7Y7WN35_9PSED</name>
<dbReference type="PANTHER" id="PTHR46847">
    <property type="entry name" value="D-ALLOSE-BINDING PERIPLASMIC PROTEIN-RELATED"/>
    <property type="match status" value="1"/>
</dbReference>
<comment type="similarity">
    <text evidence="2">Belongs to the bacterial solute-binding protein 2 family.</text>
</comment>
<evidence type="ECO:0000259" key="5">
    <source>
        <dbReference type="Pfam" id="PF13407"/>
    </source>
</evidence>
<dbReference type="GO" id="GO:0055085">
    <property type="term" value="P:transmembrane transport"/>
    <property type="evidence" value="ECO:0007669"/>
    <property type="project" value="UniProtKB-ARBA"/>
</dbReference>
<dbReference type="EMBL" id="JACAQA010000003">
    <property type="protein sequence ID" value="NWB84232.1"/>
    <property type="molecule type" value="Genomic_DNA"/>
</dbReference>
<dbReference type="AlphaFoldDB" id="A0A7Y7WN35"/>
<dbReference type="SUPFAM" id="SSF53822">
    <property type="entry name" value="Periplasmic binding protein-like I"/>
    <property type="match status" value="1"/>
</dbReference>
<gene>
    <name evidence="6" type="ORF">HX830_04990</name>
</gene>
<dbReference type="GO" id="GO:0030313">
    <property type="term" value="C:cell envelope"/>
    <property type="evidence" value="ECO:0007669"/>
    <property type="project" value="UniProtKB-SubCell"/>
</dbReference>
<reference evidence="6 7" key="1">
    <citation type="submission" date="2020-04" db="EMBL/GenBank/DDBJ databases">
        <title>Molecular characterization of pseudomonads from Agaricus bisporus reveal novel blotch 2 pathogens in Western Europe.</title>
        <authorList>
            <person name="Taparia T."/>
            <person name="Krijger M."/>
            <person name="Haynes E."/>
            <person name="Elpinstone J.G."/>
            <person name="Noble R."/>
            <person name="Van Der Wolf J."/>
        </authorList>
    </citation>
    <scope>NUCLEOTIDE SEQUENCE [LARGE SCALE GENOMIC DNA]</scope>
    <source>
        <strain evidence="6 7">G9001</strain>
    </source>
</reference>
<feature type="signal peptide" evidence="4">
    <location>
        <begin position="1"/>
        <end position="21"/>
    </location>
</feature>
<evidence type="ECO:0000313" key="6">
    <source>
        <dbReference type="EMBL" id="NWB84232.1"/>
    </source>
</evidence>
<evidence type="ECO:0000256" key="4">
    <source>
        <dbReference type="SAM" id="SignalP"/>
    </source>
</evidence>
<dbReference type="PANTHER" id="PTHR46847:SF1">
    <property type="entry name" value="D-ALLOSE-BINDING PERIPLASMIC PROTEIN-RELATED"/>
    <property type="match status" value="1"/>
</dbReference>
<protein>
    <submittedName>
        <fullName evidence="6">Sugar ABC transporter substrate-binding protein</fullName>
    </submittedName>
</protein>
<organism evidence="6 7">
    <name type="scientific">Pseudomonas gingeri</name>
    <dbReference type="NCBI Taxonomy" id="117681"/>
    <lineage>
        <taxon>Bacteria</taxon>
        <taxon>Pseudomonadati</taxon>
        <taxon>Pseudomonadota</taxon>
        <taxon>Gammaproteobacteria</taxon>
        <taxon>Pseudomonadales</taxon>
        <taxon>Pseudomonadaceae</taxon>
        <taxon>Pseudomonas</taxon>
    </lineage>
</organism>
<dbReference type="CDD" id="cd06301">
    <property type="entry name" value="PBP1_rhizopine_binding-like"/>
    <property type="match status" value="1"/>
</dbReference>
<dbReference type="Gene3D" id="3.40.50.2300">
    <property type="match status" value="2"/>
</dbReference>
<evidence type="ECO:0000256" key="3">
    <source>
        <dbReference type="ARBA" id="ARBA00022729"/>
    </source>
</evidence>
<evidence type="ECO:0000256" key="1">
    <source>
        <dbReference type="ARBA" id="ARBA00004196"/>
    </source>
</evidence>
<dbReference type="InterPro" id="IPR025997">
    <property type="entry name" value="SBP_2_dom"/>
</dbReference>
<accession>A0A7Y7WN35</accession>
<sequence>MRRYTLLFATLLLLFSQWASAGYRIGVSIARVDDNFMTYVRNGLEAAAKQEGVQIQFEDAQGDVVRQLNQVEGFLGQKVDAVIVLPVDTSATANMTRAAVEAKTPLVYVNRHPDERTLPKGVVTVASNDIEAGQLQMRYLAEKLGGKGSLAIIMGDLAQNATHDRTEGVKQVLKDYPGIKIVEQQSAEWQRNKGMDLTSNWLLAGTHFDAIVANNDEMAIGAAMALQQAGKAKGEIAIVGIDGLPDGLAAIKRGMLIASVFQDPKAQATVAVQSAIKMIKGEAVEPDVWVPFQLIKPEQVAMFEQHYK</sequence>
<dbReference type="Pfam" id="PF13407">
    <property type="entry name" value="Peripla_BP_4"/>
    <property type="match status" value="1"/>
</dbReference>